<protein>
    <submittedName>
        <fullName evidence="1">Uncharacterized protein</fullName>
    </submittedName>
</protein>
<dbReference type="EMBL" id="REGN01006989">
    <property type="protein sequence ID" value="RNA07593.1"/>
    <property type="molecule type" value="Genomic_DNA"/>
</dbReference>
<organism evidence="1 2">
    <name type="scientific">Brachionus plicatilis</name>
    <name type="common">Marine rotifer</name>
    <name type="synonym">Brachionus muelleri</name>
    <dbReference type="NCBI Taxonomy" id="10195"/>
    <lineage>
        <taxon>Eukaryota</taxon>
        <taxon>Metazoa</taxon>
        <taxon>Spiralia</taxon>
        <taxon>Gnathifera</taxon>
        <taxon>Rotifera</taxon>
        <taxon>Eurotatoria</taxon>
        <taxon>Monogononta</taxon>
        <taxon>Pseudotrocha</taxon>
        <taxon>Ploima</taxon>
        <taxon>Brachionidae</taxon>
        <taxon>Brachionus</taxon>
    </lineage>
</organism>
<name>A0A3M7Q8B2_BRAPC</name>
<accession>A0A3M7Q8B2</accession>
<reference evidence="1 2" key="1">
    <citation type="journal article" date="2018" name="Sci. Rep.">
        <title>Genomic signatures of local adaptation to the degree of environmental predictability in rotifers.</title>
        <authorList>
            <person name="Franch-Gras L."/>
            <person name="Hahn C."/>
            <person name="Garcia-Roger E.M."/>
            <person name="Carmona M.J."/>
            <person name="Serra M."/>
            <person name="Gomez A."/>
        </authorList>
    </citation>
    <scope>NUCLEOTIDE SEQUENCE [LARGE SCALE GENOMIC DNA]</scope>
    <source>
        <strain evidence="1">HYR1</strain>
    </source>
</reference>
<dbReference type="Proteomes" id="UP000276133">
    <property type="component" value="Unassembled WGS sequence"/>
</dbReference>
<keyword evidence="2" id="KW-1185">Reference proteome</keyword>
<evidence type="ECO:0000313" key="2">
    <source>
        <dbReference type="Proteomes" id="UP000276133"/>
    </source>
</evidence>
<proteinExistence type="predicted"/>
<evidence type="ECO:0000313" key="1">
    <source>
        <dbReference type="EMBL" id="RNA07593.1"/>
    </source>
</evidence>
<gene>
    <name evidence="1" type="ORF">BpHYR1_035958</name>
</gene>
<comment type="caution">
    <text evidence="1">The sequence shown here is derived from an EMBL/GenBank/DDBJ whole genome shotgun (WGS) entry which is preliminary data.</text>
</comment>
<dbReference type="AlphaFoldDB" id="A0A3M7Q8B2"/>
<sequence>MEEIIDYDENADDKTALTDQDEIRKKMQQICLRLEGHMNRTTFDDFRSNSQKITKHDRNYTLELFYYTRLEIDMVDL</sequence>